<proteinExistence type="predicted"/>
<evidence type="ECO:0008006" key="2">
    <source>
        <dbReference type="Google" id="ProtNLM"/>
    </source>
</evidence>
<gene>
    <name evidence="1" type="ORF">OMAR00292_LOCUS6459</name>
</gene>
<sequence>MWGDLVAGKPRLENTLGVDAREMKADMYLKMFKQSTDLDHPCRIPGSAFLRCLKANFASQEGDRDSKCGQAFNVFDACRNGIKQQQAEATDTAIAKQDIADQRAKGLFQRRTILLDTLSK</sequence>
<accession>A0A7S3URS1</accession>
<protein>
    <recommendedName>
        <fullName evidence="2">COX assembly mitochondrial protein</fullName>
    </recommendedName>
</protein>
<dbReference type="EMBL" id="HBIT01012246">
    <property type="protein sequence ID" value="CAE0621392.1"/>
    <property type="molecule type" value="Transcribed_RNA"/>
</dbReference>
<name>A0A7S3URS1_OXYMA</name>
<evidence type="ECO:0000313" key="1">
    <source>
        <dbReference type="EMBL" id="CAE0621392.1"/>
    </source>
</evidence>
<reference evidence="1" key="1">
    <citation type="submission" date="2021-01" db="EMBL/GenBank/DDBJ databases">
        <authorList>
            <person name="Corre E."/>
            <person name="Pelletier E."/>
            <person name="Niang G."/>
            <person name="Scheremetjew M."/>
            <person name="Finn R."/>
            <person name="Kale V."/>
            <person name="Holt S."/>
            <person name="Cochrane G."/>
            <person name="Meng A."/>
            <person name="Brown T."/>
            <person name="Cohen L."/>
        </authorList>
    </citation>
    <scope>NUCLEOTIDE SEQUENCE</scope>
    <source>
        <strain evidence="1">CCMP1795</strain>
    </source>
</reference>
<dbReference type="AlphaFoldDB" id="A0A7S3URS1"/>
<organism evidence="1">
    <name type="scientific">Oxyrrhis marina</name>
    <name type="common">Dinoflagellate</name>
    <dbReference type="NCBI Taxonomy" id="2969"/>
    <lineage>
        <taxon>Eukaryota</taxon>
        <taxon>Sar</taxon>
        <taxon>Alveolata</taxon>
        <taxon>Dinophyceae</taxon>
        <taxon>Oxyrrhinales</taxon>
        <taxon>Oxyrrhinaceae</taxon>
        <taxon>Oxyrrhis</taxon>
    </lineage>
</organism>